<protein>
    <recommendedName>
        <fullName evidence="2">Membrane protein 6-pyruvoyl-tetrahydropterin synthase-related domain-containing protein</fullName>
    </recommendedName>
</protein>
<name>A0A1F5G135_9BACT</name>
<keyword evidence="1" id="KW-0472">Membrane</keyword>
<dbReference type="Pfam" id="PF10131">
    <property type="entry name" value="PTPS_related"/>
    <property type="match status" value="1"/>
</dbReference>
<evidence type="ECO:0000256" key="1">
    <source>
        <dbReference type="SAM" id="Phobius"/>
    </source>
</evidence>
<dbReference type="EMBL" id="MFAT01000064">
    <property type="protein sequence ID" value="OGD85581.1"/>
    <property type="molecule type" value="Genomic_DNA"/>
</dbReference>
<feature type="transmembrane region" description="Helical" evidence="1">
    <location>
        <begin position="200"/>
        <end position="226"/>
    </location>
</feature>
<reference evidence="3 4" key="1">
    <citation type="journal article" date="2016" name="Nat. Commun.">
        <title>Thousands of microbial genomes shed light on interconnected biogeochemical processes in an aquifer system.</title>
        <authorList>
            <person name="Anantharaman K."/>
            <person name="Brown C.T."/>
            <person name="Hug L.A."/>
            <person name="Sharon I."/>
            <person name="Castelle C.J."/>
            <person name="Probst A.J."/>
            <person name="Thomas B.C."/>
            <person name="Singh A."/>
            <person name="Wilkins M.J."/>
            <person name="Karaoz U."/>
            <person name="Brodie E.L."/>
            <person name="Williams K.H."/>
            <person name="Hubbard S.S."/>
            <person name="Banfield J.F."/>
        </authorList>
    </citation>
    <scope>NUCLEOTIDE SEQUENCE [LARGE SCALE GENOMIC DNA]</scope>
</reference>
<dbReference type="PANTHER" id="PTHR38454">
    <property type="entry name" value="INTEGRAL MEMBRANE PROTEIN-RELATED"/>
    <property type="match status" value="1"/>
</dbReference>
<dbReference type="Proteomes" id="UP000176317">
    <property type="component" value="Unassembled WGS sequence"/>
</dbReference>
<organism evidence="3 4">
    <name type="scientific">Candidatus Curtissbacteria bacterium RBG_13_35_7</name>
    <dbReference type="NCBI Taxonomy" id="1797705"/>
    <lineage>
        <taxon>Bacteria</taxon>
        <taxon>Candidatus Curtissiibacteriota</taxon>
    </lineage>
</organism>
<evidence type="ECO:0000313" key="3">
    <source>
        <dbReference type="EMBL" id="OGD85581.1"/>
    </source>
</evidence>
<proteinExistence type="predicted"/>
<feature type="domain" description="Membrane protein 6-pyruvoyl-tetrahydropterin synthase-related" evidence="2">
    <location>
        <begin position="95"/>
        <end position="412"/>
    </location>
</feature>
<accession>A0A1F5G135</accession>
<evidence type="ECO:0000259" key="2">
    <source>
        <dbReference type="Pfam" id="PF10131"/>
    </source>
</evidence>
<feature type="transmembrane region" description="Helical" evidence="1">
    <location>
        <begin position="115"/>
        <end position="135"/>
    </location>
</feature>
<dbReference type="AlphaFoldDB" id="A0A1F5G135"/>
<dbReference type="InterPro" id="IPR018776">
    <property type="entry name" value="Membrane_prot_PTPS-rel_domain"/>
</dbReference>
<keyword evidence="1" id="KW-1133">Transmembrane helix</keyword>
<comment type="caution">
    <text evidence="3">The sequence shown here is derived from an EMBL/GenBank/DDBJ whole genome shotgun (WGS) entry which is preliminary data.</text>
</comment>
<keyword evidence="1" id="KW-0812">Transmembrane</keyword>
<feature type="transmembrane region" description="Helical" evidence="1">
    <location>
        <begin position="371"/>
        <end position="392"/>
    </location>
</feature>
<feature type="transmembrane region" description="Helical" evidence="1">
    <location>
        <begin position="336"/>
        <end position="359"/>
    </location>
</feature>
<dbReference type="InterPro" id="IPR018580">
    <property type="entry name" value="Uncharacterised_YfhO"/>
</dbReference>
<feature type="transmembrane region" description="Helical" evidence="1">
    <location>
        <begin position="304"/>
        <end position="324"/>
    </location>
</feature>
<feature type="transmembrane region" description="Helical" evidence="1">
    <location>
        <begin position="399"/>
        <end position="416"/>
    </location>
</feature>
<sequence length="585" mass="66931">MESSYTGKLIYRKLLSTLFVKDKHGILLSLLIIIVVSLIGIRELFLPGFFDTHDGFTHIMRLAHFDMALNNGQFPVRWLPTWMAGYGSPVFNFNYSFPYYIGSLFHSLGLPYETAIEAVLAVGYLFSGIFLYLFLKELLQDNLTATVGAILYVWAPYRFTDIFIRGALGEATSFLFFPLLFWLMIKAYKSQQKSHLQWTGIIWGLCILNHNIMSLIGSGLFFTYILYIQLTEKINYRFLKDAILAFIIGLGLSAFFWIPSILESKYTNILNAYHFDNGYPSLMSILYSKWQYGFATPSSQGGSMSFQLGLVHLAVPIFFLLVFLKAKHGNKHDLIAHGLFFLTVFLISVFLIIGPSSIIYNHLSFLKFVIFPWRFLEIATLSTSILAAIFVFLMAKFKVVASLSLIILAVLLYWPYSTIITSRFSLTDDVYSSMTNTNTGLLPETEFAPVGESYFQLLQLVKDRGPASFNPFFEDDTTRSKIENIQNKNLLHTANIVTSQPVEIRANTFYFPGWRLYIDDQESAINKDKYGLIKFTIQPSNHNIRLVFKNTLIRTVANTISIVTFLLFLLLLFKVKIKNIIKIYD</sequence>
<feature type="transmembrane region" description="Helical" evidence="1">
    <location>
        <begin position="25"/>
        <end position="45"/>
    </location>
</feature>
<dbReference type="PANTHER" id="PTHR38454:SF1">
    <property type="entry name" value="INTEGRAL MEMBRANE PROTEIN"/>
    <property type="match status" value="1"/>
</dbReference>
<evidence type="ECO:0000313" key="4">
    <source>
        <dbReference type="Proteomes" id="UP000176317"/>
    </source>
</evidence>
<gene>
    <name evidence="3" type="ORF">A2164_04160</name>
</gene>
<feature type="transmembrane region" description="Helical" evidence="1">
    <location>
        <begin position="552"/>
        <end position="573"/>
    </location>
</feature>
<feature type="transmembrane region" description="Helical" evidence="1">
    <location>
        <begin position="167"/>
        <end position="188"/>
    </location>
</feature>
<feature type="transmembrane region" description="Helical" evidence="1">
    <location>
        <begin position="238"/>
        <end position="258"/>
    </location>
</feature>